<dbReference type="RefSeq" id="WP_167184605.1">
    <property type="nucleotide sequence ID" value="NZ_JAASQL010000001.1"/>
</dbReference>
<dbReference type="SUPFAM" id="SSF51182">
    <property type="entry name" value="RmlC-like cupins"/>
    <property type="match status" value="1"/>
</dbReference>
<gene>
    <name evidence="2" type="ORF">FHR24_000941</name>
</gene>
<dbReference type="Proteomes" id="UP000745859">
    <property type="component" value="Unassembled WGS sequence"/>
</dbReference>
<proteinExistence type="predicted"/>
<dbReference type="InterPro" id="IPR014710">
    <property type="entry name" value="RmlC-like_jellyroll"/>
</dbReference>
<feature type="domain" description="DUF985" evidence="1">
    <location>
        <begin position="7"/>
        <end position="145"/>
    </location>
</feature>
<organism evidence="2 3">
    <name type="scientific">Wenyingzhuangia heitensis</name>
    <dbReference type="NCBI Taxonomy" id="1487859"/>
    <lineage>
        <taxon>Bacteria</taxon>
        <taxon>Pseudomonadati</taxon>
        <taxon>Bacteroidota</taxon>
        <taxon>Flavobacteriia</taxon>
        <taxon>Flavobacteriales</taxon>
        <taxon>Flavobacteriaceae</taxon>
        <taxon>Wenyingzhuangia</taxon>
    </lineage>
</organism>
<keyword evidence="3" id="KW-1185">Reference proteome</keyword>
<evidence type="ECO:0000259" key="1">
    <source>
        <dbReference type="Pfam" id="PF06172"/>
    </source>
</evidence>
<accession>A0ABX0U6T5</accession>
<dbReference type="Gene3D" id="2.60.120.10">
    <property type="entry name" value="Jelly Rolls"/>
    <property type="match status" value="1"/>
</dbReference>
<dbReference type="InterPro" id="IPR011051">
    <property type="entry name" value="RmlC_Cupin_sf"/>
</dbReference>
<sequence>MNRADLLIKELNLSEHPEGGYFKETYRSDGIIISHHLSMEFNGNRAYGTSIYFLLKSNSFSAFHKINQDEIWHFHEGSPVRIHQISPRGEYTSVVLGSDVLNKQQFQHVVPANYWFGATVENKDNYTLVGCTVSPGFDFDDFTLAKRAELISLFPEHQEIISTLTNS</sequence>
<name>A0ABX0U6T5_9FLAO</name>
<dbReference type="PANTHER" id="PTHR33387:SF3">
    <property type="entry name" value="DUF985 DOMAIN-CONTAINING PROTEIN"/>
    <property type="match status" value="1"/>
</dbReference>
<dbReference type="PANTHER" id="PTHR33387">
    <property type="entry name" value="RMLC-LIKE JELLY ROLL FOLD PROTEIN"/>
    <property type="match status" value="1"/>
</dbReference>
<dbReference type="EMBL" id="JAASQL010000001">
    <property type="protein sequence ID" value="NIJ44502.1"/>
    <property type="molecule type" value="Genomic_DNA"/>
</dbReference>
<comment type="caution">
    <text evidence="2">The sequence shown here is derived from an EMBL/GenBank/DDBJ whole genome shotgun (WGS) entry which is preliminary data.</text>
</comment>
<dbReference type="Pfam" id="PF06172">
    <property type="entry name" value="Cupin_5"/>
    <property type="match status" value="1"/>
</dbReference>
<protein>
    <recommendedName>
        <fullName evidence="1">DUF985 domain-containing protein</fullName>
    </recommendedName>
</protein>
<dbReference type="InterPro" id="IPR039935">
    <property type="entry name" value="YML079W-like"/>
</dbReference>
<dbReference type="InterPro" id="IPR009327">
    <property type="entry name" value="Cupin_DUF985"/>
</dbReference>
<dbReference type="CDD" id="cd06121">
    <property type="entry name" value="cupin_YML079wp"/>
    <property type="match status" value="1"/>
</dbReference>
<evidence type="ECO:0000313" key="3">
    <source>
        <dbReference type="Proteomes" id="UP000745859"/>
    </source>
</evidence>
<evidence type="ECO:0000313" key="2">
    <source>
        <dbReference type="EMBL" id="NIJ44502.1"/>
    </source>
</evidence>
<reference evidence="2 3" key="1">
    <citation type="submission" date="2020-03" db="EMBL/GenBank/DDBJ databases">
        <title>Genomic Encyclopedia of Type Strains, Phase IV (KMG-IV): sequencing the most valuable type-strain genomes for metagenomic binning, comparative biology and taxonomic classification.</title>
        <authorList>
            <person name="Goeker M."/>
        </authorList>
    </citation>
    <scope>NUCLEOTIDE SEQUENCE [LARGE SCALE GENOMIC DNA]</scope>
    <source>
        <strain evidence="2 3">DSM 101599</strain>
    </source>
</reference>